<evidence type="ECO:0000256" key="8">
    <source>
        <dbReference type="RuleBase" id="RU000461"/>
    </source>
</evidence>
<comment type="caution">
    <text evidence="10">The sequence shown here is derived from an EMBL/GenBank/DDBJ whole genome shotgun (WGS) entry which is preliminary data.</text>
</comment>
<accession>A0A8H6J8M1</accession>
<dbReference type="Proteomes" id="UP000652219">
    <property type="component" value="Unassembled WGS sequence"/>
</dbReference>
<dbReference type="PROSITE" id="PS00086">
    <property type="entry name" value="CYTOCHROME_P450"/>
    <property type="match status" value="1"/>
</dbReference>
<evidence type="ECO:0000313" key="11">
    <source>
        <dbReference type="Proteomes" id="UP000652219"/>
    </source>
</evidence>
<keyword evidence="5 7" id="KW-0408">Iron</keyword>
<dbReference type="FunFam" id="1.10.630.10:FF:000050">
    <property type="entry name" value="Cytochrome P450 monooxygenase"/>
    <property type="match status" value="1"/>
</dbReference>
<evidence type="ECO:0000256" key="9">
    <source>
        <dbReference type="SAM" id="Phobius"/>
    </source>
</evidence>
<dbReference type="InterPro" id="IPR050121">
    <property type="entry name" value="Cytochrome_P450_monoxygenase"/>
</dbReference>
<evidence type="ECO:0000256" key="1">
    <source>
        <dbReference type="ARBA" id="ARBA00001971"/>
    </source>
</evidence>
<feature type="transmembrane region" description="Helical" evidence="9">
    <location>
        <begin position="20"/>
        <end position="41"/>
    </location>
</feature>
<dbReference type="SUPFAM" id="SSF48264">
    <property type="entry name" value="Cytochrome P450"/>
    <property type="match status" value="1"/>
</dbReference>
<dbReference type="GO" id="GO:0004497">
    <property type="term" value="F:monooxygenase activity"/>
    <property type="evidence" value="ECO:0007669"/>
    <property type="project" value="UniProtKB-KW"/>
</dbReference>
<sequence length="527" mass="58721">MDPSPLTPDPSARRTYTETAVLLLRCYWPLLLLTLLAFSALRARYFSPLRRLPGPFLASFTRVWKVLSTASGRTHLDHIALHRRHGPVVRTGPNEVSLSSPEAARRVLAAGKGFRKTAFYAVFPPAENPDIFTEVDEGAHARKKKVANVPYSMAAMQQLGPFIDDVVDLLVSKLDGFAEGRQRVVDLGAWLHYFAFDVLGEVAFSRSFGFLAEGRDVDSAIATIDKSQAYNGIVGQVPWVDYLLRKNPLWRLVPGLVDAGRNAPITRIALGEMERRRPFDKESEGRVRNEDGRRDLMASLIQGHLKDPEKFTEGDVFAVAHGAIFAGSDSTASTMQSLFWHVLSSEHIHSTLATEITSAVASGVLQATGNISWSEAQALPYFQACLKEAMRVRPAVGLNITRVVPPGGVDFDEHFFPAGTEVAVNAWVLHRDRTTFGSDADDYRPERWLGSIEEAKRMERYMFQFGGGSHVCIGRNLALLEINKVVPRLFRDFKFELAHPGRPLKANVTFFVVQEGLEVYVERREMA</sequence>
<evidence type="ECO:0000256" key="4">
    <source>
        <dbReference type="ARBA" id="ARBA00022723"/>
    </source>
</evidence>
<dbReference type="Gene3D" id="1.10.630.10">
    <property type="entry name" value="Cytochrome P450"/>
    <property type="match status" value="1"/>
</dbReference>
<dbReference type="InterPro" id="IPR017972">
    <property type="entry name" value="Cyt_P450_CS"/>
</dbReference>
<dbReference type="PANTHER" id="PTHR24305:SF232">
    <property type="entry name" value="P450, PUTATIVE (EUROFUNG)-RELATED"/>
    <property type="match status" value="1"/>
</dbReference>
<dbReference type="AlphaFoldDB" id="A0A8H6J8M1"/>
<proteinExistence type="inferred from homology"/>
<organism evidence="10 11">
    <name type="scientific">Colletotrichum sojae</name>
    <dbReference type="NCBI Taxonomy" id="2175907"/>
    <lineage>
        <taxon>Eukaryota</taxon>
        <taxon>Fungi</taxon>
        <taxon>Dikarya</taxon>
        <taxon>Ascomycota</taxon>
        <taxon>Pezizomycotina</taxon>
        <taxon>Sordariomycetes</taxon>
        <taxon>Hypocreomycetidae</taxon>
        <taxon>Glomerellales</taxon>
        <taxon>Glomerellaceae</taxon>
        <taxon>Colletotrichum</taxon>
        <taxon>Colletotrichum orchidearum species complex</taxon>
    </lineage>
</organism>
<dbReference type="InterPro" id="IPR001128">
    <property type="entry name" value="Cyt_P450"/>
</dbReference>
<dbReference type="InterPro" id="IPR036396">
    <property type="entry name" value="Cyt_P450_sf"/>
</dbReference>
<dbReference type="PRINTS" id="PR00385">
    <property type="entry name" value="P450"/>
</dbReference>
<comment type="cofactor">
    <cofactor evidence="1 7">
        <name>heme</name>
        <dbReference type="ChEBI" id="CHEBI:30413"/>
    </cofactor>
</comment>
<keyword evidence="11" id="KW-1185">Reference proteome</keyword>
<evidence type="ECO:0000256" key="7">
    <source>
        <dbReference type="PIRSR" id="PIRSR602403-1"/>
    </source>
</evidence>
<reference evidence="10 11" key="1">
    <citation type="journal article" date="2020" name="Phytopathology">
        <title>Genome Sequence Resources of Colletotrichum truncatum, C. plurivorum, C. musicola, and C. sojae: Four Species Pathogenic to Soybean (Glycine max).</title>
        <authorList>
            <person name="Rogerio F."/>
            <person name="Boufleur T.R."/>
            <person name="Ciampi-Guillardi M."/>
            <person name="Sukno S.A."/>
            <person name="Thon M.R."/>
            <person name="Massola Junior N.S."/>
            <person name="Baroncelli R."/>
        </authorList>
    </citation>
    <scope>NUCLEOTIDE SEQUENCE [LARGE SCALE GENOMIC DNA]</scope>
    <source>
        <strain evidence="10 11">LFN0009</strain>
    </source>
</reference>
<evidence type="ECO:0000256" key="3">
    <source>
        <dbReference type="ARBA" id="ARBA00022617"/>
    </source>
</evidence>
<keyword evidence="4 7" id="KW-0479">Metal-binding</keyword>
<keyword evidence="9" id="KW-0812">Transmembrane</keyword>
<dbReference type="GO" id="GO:0005506">
    <property type="term" value="F:iron ion binding"/>
    <property type="evidence" value="ECO:0007669"/>
    <property type="project" value="InterPro"/>
</dbReference>
<dbReference type="GO" id="GO:0020037">
    <property type="term" value="F:heme binding"/>
    <property type="evidence" value="ECO:0007669"/>
    <property type="project" value="InterPro"/>
</dbReference>
<evidence type="ECO:0000256" key="2">
    <source>
        <dbReference type="ARBA" id="ARBA00010617"/>
    </source>
</evidence>
<evidence type="ECO:0000256" key="6">
    <source>
        <dbReference type="ARBA" id="ARBA00023033"/>
    </source>
</evidence>
<feature type="binding site" description="axial binding residue" evidence="7">
    <location>
        <position position="472"/>
    </location>
    <ligand>
        <name>heme</name>
        <dbReference type="ChEBI" id="CHEBI:30413"/>
    </ligand>
    <ligandPart>
        <name>Fe</name>
        <dbReference type="ChEBI" id="CHEBI:18248"/>
    </ligandPart>
</feature>
<dbReference type="PRINTS" id="PR00465">
    <property type="entry name" value="EP450IV"/>
</dbReference>
<keyword evidence="9" id="KW-1133">Transmembrane helix</keyword>
<keyword evidence="3 7" id="KW-0349">Heme</keyword>
<protein>
    <submittedName>
        <fullName evidence="10">Cytochrome p450 oxidoreductase</fullName>
    </submittedName>
</protein>
<evidence type="ECO:0000313" key="10">
    <source>
        <dbReference type="EMBL" id="KAF6808539.1"/>
    </source>
</evidence>
<dbReference type="GO" id="GO:0016705">
    <property type="term" value="F:oxidoreductase activity, acting on paired donors, with incorporation or reduction of molecular oxygen"/>
    <property type="evidence" value="ECO:0007669"/>
    <property type="project" value="InterPro"/>
</dbReference>
<dbReference type="EMBL" id="WIGN01000116">
    <property type="protein sequence ID" value="KAF6808539.1"/>
    <property type="molecule type" value="Genomic_DNA"/>
</dbReference>
<name>A0A8H6J8M1_9PEZI</name>
<dbReference type="PANTHER" id="PTHR24305">
    <property type="entry name" value="CYTOCHROME P450"/>
    <property type="match status" value="1"/>
</dbReference>
<dbReference type="CDD" id="cd11060">
    <property type="entry name" value="CYP57A1-like"/>
    <property type="match status" value="1"/>
</dbReference>
<comment type="similarity">
    <text evidence="2 8">Belongs to the cytochrome P450 family.</text>
</comment>
<keyword evidence="9" id="KW-0472">Membrane</keyword>
<keyword evidence="8" id="KW-0560">Oxidoreductase</keyword>
<keyword evidence="6 8" id="KW-0503">Monooxygenase</keyword>
<gene>
    <name evidence="10" type="ORF">CSOJ01_07488</name>
</gene>
<dbReference type="InterPro" id="IPR002403">
    <property type="entry name" value="Cyt_P450_E_grp-IV"/>
</dbReference>
<dbReference type="Pfam" id="PF00067">
    <property type="entry name" value="p450"/>
    <property type="match status" value="1"/>
</dbReference>
<evidence type="ECO:0000256" key="5">
    <source>
        <dbReference type="ARBA" id="ARBA00023004"/>
    </source>
</evidence>